<evidence type="ECO:0000313" key="1">
    <source>
        <dbReference type="EMBL" id="VAW32534.1"/>
    </source>
</evidence>
<protein>
    <recommendedName>
        <fullName evidence="2">Bacterial Ig domain-containing protein</fullName>
    </recommendedName>
</protein>
<dbReference type="Pfam" id="PF09136">
    <property type="entry name" value="Glucodextran_B"/>
    <property type="match status" value="1"/>
</dbReference>
<dbReference type="AlphaFoldDB" id="A0A3B0VLL2"/>
<gene>
    <name evidence="1" type="ORF">MNBD_CPR01-216</name>
</gene>
<dbReference type="Gene3D" id="2.60.40.10">
    <property type="entry name" value="Immunoglobulins"/>
    <property type="match status" value="1"/>
</dbReference>
<reference evidence="1" key="1">
    <citation type="submission" date="2018-06" db="EMBL/GenBank/DDBJ databases">
        <authorList>
            <person name="Zhirakovskaya E."/>
        </authorList>
    </citation>
    <scope>NUCLEOTIDE SEQUENCE</scope>
</reference>
<sequence length="109" mass="11729">MPPFRLFLILLIVIVVGYGFNEARPLLSGPKIKLSSPVNGMTTTSDIVTIAGTAKRVVALSFDGEPILPNRTGTFSKTLALPRGGAILTLTAVDRFGRTVTKKRTIFVQ</sequence>
<evidence type="ECO:0008006" key="2">
    <source>
        <dbReference type="Google" id="ProtNLM"/>
    </source>
</evidence>
<dbReference type="InterPro" id="IPR013783">
    <property type="entry name" value="Ig-like_fold"/>
</dbReference>
<organism evidence="1">
    <name type="scientific">hydrothermal vent metagenome</name>
    <dbReference type="NCBI Taxonomy" id="652676"/>
    <lineage>
        <taxon>unclassified sequences</taxon>
        <taxon>metagenomes</taxon>
        <taxon>ecological metagenomes</taxon>
    </lineage>
</organism>
<proteinExistence type="predicted"/>
<dbReference type="EMBL" id="UOEV01000054">
    <property type="protein sequence ID" value="VAW32534.1"/>
    <property type="molecule type" value="Genomic_DNA"/>
</dbReference>
<accession>A0A3B0VLL2</accession>
<name>A0A3B0VLL2_9ZZZZ</name>